<dbReference type="PRINTS" id="PR00096">
    <property type="entry name" value="GATASE"/>
</dbReference>
<dbReference type="PANTHER" id="PTHR42695">
    <property type="entry name" value="GLUTAMINE AMIDOTRANSFERASE YLR126C-RELATED"/>
    <property type="match status" value="1"/>
</dbReference>
<organism evidence="2 3">
    <name type="scientific">Corynebacterium vitaeruminis DSM 20294</name>
    <dbReference type="NCBI Taxonomy" id="1224164"/>
    <lineage>
        <taxon>Bacteria</taxon>
        <taxon>Bacillati</taxon>
        <taxon>Actinomycetota</taxon>
        <taxon>Actinomycetes</taxon>
        <taxon>Mycobacteriales</taxon>
        <taxon>Corynebacteriaceae</taxon>
        <taxon>Corynebacterium</taxon>
    </lineage>
</organism>
<dbReference type="HOGENOM" id="CLU_054974_3_2_11"/>
<feature type="domain" description="Glutamine amidotransferase" evidence="1">
    <location>
        <begin position="42"/>
        <end position="186"/>
    </location>
</feature>
<dbReference type="STRING" id="1224164.B843_06805"/>
<evidence type="ECO:0000313" key="3">
    <source>
        <dbReference type="Proteomes" id="UP000019222"/>
    </source>
</evidence>
<dbReference type="GO" id="GO:0005829">
    <property type="term" value="C:cytosol"/>
    <property type="evidence" value="ECO:0007669"/>
    <property type="project" value="TreeGrafter"/>
</dbReference>
<evidence type="ECO:0000313" key="2">
    <source>
        <dbReference type="EMBL" id="AHI22746.1"/>
    </source>
</evidence>
<dbReference type="eggNOG" id="COG0518">
    <property type="taxonomic scope" value="Bacteria"/>
</dbReference>
<protein>
    <submittedName>
        <fullName evidence="2">Glutamine amidotransferase</fullName>
    </submittedName>
</protein>
<dbReference type="SUPFAM" id="SSF52317">
    <property type="entry name" value="Class I glutamine amidotransferase-like"/>
    <property type="match status" value="1"/>
</dbReference>
<dbReference type="GO" id="GO:0016740">
    <property type="term" value="F:transferase activity"/>
    <property type="evidence" value="ECO:0007669"/>
    <property type="project" value="UniProtKB-KW"/>
</dbReference>
<dbReference type="PRINTS" id="PR00097">
    <property type="entry name" value="ANTSNTHASEII"/>
</dbReference>
<keyword evidence="3" id="KW-1185">Reference proteome</keyword>
<dbReference type="Gene3D" id="3.40.50.880">
    <property type="match status" value="1"/>
</dbReference>
<dbReference type="EMBL" id="CP004353">
    <property type="protein sequence ID" value="AHI22746.1"/>
    <property type="molecule type" value="Genomic_DNA"/>
</dbReference>
<dbReference type="PATRIC" id="fig|1224164.3.peg.1362"/>
<dbReference type="AlphaFoldDB" id="W5Y0G1"/>
<dbReference type="PROSITE" id="PS51273">
    <property type="entry name" value="GATASE_TYPE_1"/>
    <property type="match status" value="1"/>
</dbReference>
<dbReference type="InterPro" id="IPR044992">
    <property type="entry name" value="ChyE-like"/>
</dbReference>
<dbReference type="Pfam" id="PF00117">
    <property type="entry name" value="GATase"/>
    <property type="match status" value="1"/>
</dbReference>
<accession>W5Y0G1</accession>
<reference evidence="2 3" key="1">
    <citation type="submission" date="2013-02" db="EMBL/GenBank/DDBJ databases">
        <title>The complete genome sequence of Corynebacterium vitaeruminis DSM 20294.</title>
        <authorList>
            <person name="Ruckert C."/>
            <person name="Albersmeier A."/>
            <person name="Kalinowski J."/>
        </authorList>
    </citation>
    <scope>NUCLEOTIDE SEQUENCE [LARGE SCALE GENOMIC DNA]</scope>
    <source>
        <strain evidence="3">ATCC 10234</strain>
    </source>
</reference>
<dbReference type="InterPro" id="IPR029062">
    <property type="entry name" value="Class_I_gatase-like"/>
</dbReference>
<keyword evidence="2" id="KW-0808">Transferase</keyword>
<dbReference type="RefSeq" id="WP_025252770.1">
    <property type="nucleotide sequence ID" value="NZ_CP004353.1"/>
</dbReference>
<dbReference type="KEGG" id="cvt:B843_06805"/>
<name>W5Y0G1_9CORY</name>
<gene>
    <name evidence="2" type="ORF">B843_06805</name>
</gene>
<dbReference type="PANTHER" id="PTHR42695:SF5">
    <property type="entry name" value="GLUTAMINE AMIDOTRANSFERASE YLR126C-RELATED"/>
    <property type="match status" value="1"/>
</dbReference>
<dbReference type="Proteomes" id="UP000019222">
    <property type="component" value="Chromosome"/>
</dbReference>
<dbReference type="CDD" id="cd01741">
    <property type="entry name" value="GATase1_1"/>
    <property type="match status" value="1"/>
</dbReference>
<evidence type="ECO:0000259" key="1">
    <source>
        <dbReference type="Pfam" id="PF00117"/>
    </source>
</evidence>
<dbReference type="InterPro" id="IPR017926">
    <property type="entry name" value="GATASE"/>
</dbReference>
<sequence>MITVLQPDVTVPLDRFSDWIAEEGQDYRVIPLEHQPVPALDDCGAGIIVLGGRKDAVTVSESPFLEDVYRLLRAAVDREVPVLGICLGHQILGHASGGTVALGHPAQGEEGAYDVTLTAAGAADPLFTGLDETFLAAESHHDVVEVLPEDATLLATSKACPNQAFRIGSAVSVQFHPEVSPATMGKWTAGDGGDGAAMAAHMTRVDEKVRAGGRIIARNFVSIVSGTN</sequence>
<keyword evidence="2" id="KW-0315">Glutamine amidotransferase</keyword>
<proteinExistence type="predicted"/>